<keyword evidence="9" id="KW-0961">Cell wall biogenesis/degradation</keyword>
<dbReference type="SUPFAM" id="SSF49899">
    <property type="entry name" value="Concanavalin A-like lectins/glucanases"/>
    <property type="match status" value="1"/>
</dbReference>
<keyword evidence="4" id="KW-0735">Signal-anchor</keyword>
<evidence type="ECO:0000256" key="6">
    <source>
        <dbReference type="ARBA" id="ARBA00023136"/>
    </source>
</evidence>
<dbReference type="PROSITE" id="PS01186">
    <property type="entry name" value="EGF_2"/>
    <property type="match status" value="1"/>
</dbReference>
<sequence>MREAPVLSPRRKRWVRLAALGLLPCALASWIDPDTPNKHTTMKSLKDGRIHKLIMSDEFNVKGRTFADGEDPMWTAELHSDDAQSSAGYGSLHYYNDSQVVTSHGCLNITTTSEKTQWKGYNPYKKKYEVLFKNFKSGLITTWNKFCFTGGIIEMRAILPGEHNIGGLWPAFWLLGNLGRATYEASTNLVWPWSYNRCNRKLQLGQEISACNGVKHFGMHAHQGRGSTEIDIIEVMAGKPGYPEIIEWDKIGLPYMSATLQVAPGIEDHRPEQDHQQQPENTWYEGMSYGPNTTQNFHFYGLLVDKTLPMEPVYRSEKQSYRADGISAITRLARTHFNDFHTYKLEWRPGADGGYLAWYLDDELLFEIDQASLDPYGSQIPDEPSYVILNTAVASSWGFPIPCPPGCACECFDCNDDKCACSFFEGFCDTLPAHFLVDYVRVFQDESDPLLTQTCDPPTHPTTAFIKAHPDRYLGNGKTEPLEKLVRGGGSCKVDDDCAGHGMCRGSWFWRSCECEEGWVGPKCRAFDKFDDFTYHHQVHLKPEPLAVPLLLRLLGGAVAIAVVSATVLAGVAKSRQRKKVQQLAESKRLLAQRG</sequence>
<evidence type="ECO:0000256" key="4">
    <source>
        <dbReference type="ARBA" id="ARBA00022968"/>
    </source>
</evidence>
<dbReference type="GO" id="GO:0006078">
    <property type="term" value="P:(1-&gt;6)-beta-D-glucan biosynthetic process"/>
    <property type="evidence" value="ECO:0007669"/>
    <property type="project" value="TreeGrafter"/>
</dbReference>
<keyword evidence="5 11" id="KW-1133">Transmembrane helix</keyword>
<evidence type="ECO:0000256" key="5">
    <source>
        <dbReference type="ARBA" id="ARBA00022989"/>
    </source>
</evidence>
<protein>
    <submittedName>
        <fullName evidence="15">Beta-1,6-glucan active enzyme, family GH16</fullName>
    </submittedName>
</protein>
<proteinExistence type="inferred from homology"/>
<dbReference type="PANTHER" id="PTHR31361:SF1">
    <property type="entry name" value="BETA-GLUCAN SYNTHESIS-ASSOCIATED PROTEIN KRE6-RELATED"/>
    <property type="match status" value="1"/>
</dbReference>
<dbReference type="PROSITE" id="PS51762">
    <property type="entry name" value="GH16_2"/>
    <property type="match status" value="1"/>
</dbReference>
<evidence type="ECO:0000256" key="2">
    <source>
        <dbReference type="ARBA" id="ARBA00010962"/>
    </source>
</evidence>
<evidence type="ECO:0000256" key="9">
    <source>
        <dbReference type="ARBA" id="ARBA00023316"/>
    </source>
</evidence>
<evidence type="ECO:0000256" key="11">
    <source>
        <dbReference type="SAM" id="Phobius"/>
    </source>
</evidence>
<keyword evidence="3 11" id="KW-0812">Transmembrane</keyword>
<dbReference type="GO" id="GO:0005886">
    <property type="term" value="C:plasma membrane"/>
    <property type="evidence" value="ECO:0007669"/>
    <property type="project" value="TreeGrafter"/>
</dbReference>
<feature type="signal peptide" evidence="12">
    <location>
        <begin position="1"/>
        <end position="28"/>
    </location>
</feature>
<dbReference type="PROSITE" id="PS50026">
    <property type="entry name" value="EGF_3"/>
    <property type="match status" value="1"/>
</dbReference>
<dbReference type="PROSITE" id="PS00022">
    <property type="entry name" value="EGF_1"/>
    <property type="match status" value="1"/>
</dbReference>
<evidence type="ECO:0000313" key="16">
    <source>
        <dbReference type="Proteomes" id="UP000664859"/>
    </source>
</evidence>
<gene>
    <name evidence="15" type="ORF">JKP88DRAFT_329935</name>
</gene>
<organism evidence="15 16">
    <name type="scientific">Tribonema minus</name>
    <dbReference type="NCBI Taxonomy" id="303371"/>
    <lineage>
        <taxon>Eukaryota</taxon>
        <taxon>Sar</taxon>
        <taxon>Stramenopiles</taxon>
        <taxon>Ochrophyta</taxon>
        <taxon>PX clade</taxon>
        <taxon>Xanthophyceae</taxon>
        <taxon>Tribonematales</taxon>
        <taxon>Tribonemataceae</taxon>
        <taxon>Tribonema</taxon>
    </lineage>
</organism>
<evidence type="ECO:0000259" key="13">
    <source>
        <dbReference type="PROSITE" id="PS50026"/>
    </source>
</evidence>
<keyword evidence="16" id="KW-1185">Reference proteome</keyword>
<comment type="caution">
    <text evidence="10">Lacks conserved residue(s) required for the propagation of feature annotation.</text>
</comment>
<evidence type="ECO:0000256" key="7">
    <source>
        <dbReference type="ARBA" id="ARBA00023157"/>
    </source>
</evidence>
<dbReference type="InterPro" id="IPR000742">
    <property type="entry name" value="EGF"/>
</dbReference>
<feature type="domain" description="EGF-like" evidence="13">
    <location>
        <begin position="488"/>
        <end position="525"/>
    </location>
</feature>
<keyword evidence="12" id="KW-0732">Signal</keyword>
<dbReference type="AlphaFoldDB" id="A0A835YN37"/>
<dbReference type="InterPro" id="IPR013320">
    <property type="entry name" value="ConA-like_dom_sf"/>
</dbReference>
<keyword evidence="10" id="KW-0245">EGF-like domain</keyword>
<comment type="caution">
    <text evidence="15">The sequence shown here is derived from an EMBL/GenBank/DDBJ whole genome shotgun (WGS) entry which is preliminary data.</text>
</comment>
<comment type="subcellular location">
    <subcellularLocation>
        <location evidence="1">Membrane</location>
        <topology evidence="1">Single-pass type II membrane protein</topology>
    </subcellularLocation>
</comment>
<evidence type="ECO:0000256" key="1">
    <source>
        <dbReference type="ARBA" id="ARBA00004606"/>
    </source>
</evidence>
<keyword evidence="8" id="KW-0325">Glycoprotein</keyword>
<accession>A0A835YN37</accession>
<feature type="transmembrane region" description="Helical" evidence="11">
    <location>
        <begin position="550"/>
        <end position="573"/>
    </location>
</feature>
<keyword evidence="7 10" id="KW-1015">Disulfide bond</keyword>
<dbReference type="InterPro" id="IPR005629">
    <property type="entry name" value="Skn1/Kre6/Sbg1"/>
</dbReference>
<dbReference type="EMBL" id="JAFCMP010000515">
    <property type="protein sequence ID" value="KAG5178471.1"/>
    <property type="molecule type" value="Genomic_DNA"/>
</dbReference>
<dbReference type="InterPro" id="IPR000757">
    <property type="entry name" value="Beta-glucanase-like"/>
</dbReference>
<name>A0A835YN37_9STRA</name>
<dbReference type="OrthoDB" id="412647at2759"/>
<dbReference type="GO" id="GO:0005789">
    <property type="term" value="C:endoplasmic reticulum membrane"/>
    <property type="evidence" value="ECO:0007669"/>
    <property type="project" value="TreeGrafter"/>
</dbReference>
<feature type="chain" id="PRO_5032452381" evidence="12">
    <location>
        <begin position="29"/>
        <end position="595"/>
    </location>
</feature>
<dbReference type="Pfam" id="PF03935">
    <property type="entry name" value="SKN1_KRE6_Sbg1"/>
    <property type="match status" value="2"/>
</dbReference>
<dbReference type="Proteomes" id="UP000664859">
    <property type="component" value="Unassembled WGS sequence"/>
</dbReference>
<dbReference type="GO" id="GO:0015926">
    <property type="term" value="F:glucosidase activity"/>
    <property type="evidence" value="ECO:0007669"/>
    <property type="project" value="TreeGrafter"/>
</dbReference>
<evidence type="ECO:0000256" key="8">
    <source>
        <dbReference type="ARBA" id="ARBA00023180"/>
    </source>
</evidence>
<feature type="disulfide bond" evidence="10">
    <location>
        <begin position="515"/>
        <end position="524"/>
    </location>
</feature>
<evidence type="ECO:0000259" key="14">
    <source>
        <dbReference type="PROSITE" id="PS51762"/>
    </source>
</evidence>
<comment type="similarity">
    <text evidence="2">Belongs to the SKN1/KRE6 family.</text>
</comment>
<evidence type="ECO:0000256" key="12">
    <source>
        <dbReference type="SAM" id="SignalP"/>
    </source>
</evidence>
<dbReference type="PANTHER" id="PTHR31361">
    <property type="entry name" value="BETA-GLUCAN SYNTHESIS-ASSOCIATED PROTEIN KRE6-RELATED"/>
    <property type="match status" value="1"/>
</dbReference>
<evidence type="ECO:0000256" key="10">
    <source>
        <dbReference type="PROSITE-ProRule" id="PRU00076"/>
    </source>
</evidence>
<dbReference type="GO" id="GO:0071555">
    <property type="term" value="P:cell wall organization"/>
    <property type="evidence" value="ECO:0007669"/>
    <property type="project" value="UniProtKB-KW"/>
</dbReference>
<evidence type="ECO:0000313" key="15">
    <source>
        <dbReference type="EMBL" id="KAG5178471.1"/>
    </source>
</evidence>
<evidence type="ECO:0000256" key="3">
    <source>
        <dbReference type="ARBA" id="ARBA00022692"/>
    </source>
</evidence>
<keyword evidence="6 11" id="KW-0472">Membrane</keyword>
<dbReference type="Gene3D" id="2.60.120.200">
    <property type="match status" value="1"/>
</dbReference>
<reference evidence="15" key="1">
    <citation type="submission" date="2021-02" db="EMBL/GenBank/DDBJ databases">
        <title>First Annotated Genome of the Yellow-green Alga Tribonema minus.</title>
        <authorList>
            <person name="Mahan K.M."/>
        </authorList>
    </citation>
    <scope>NUCLEOTIDE SEQUENCE</scope>
    <source>
        <strain evidence="15">UTEX B ZZ1240</strain>
    </source>
</reference>
<feature type="domain" description="GH16" evidence="14">
    <location>
        <begin position="28"/>
        <end position="448"/>
    </location>
</feature>